<evidence type="ECO:0000256" key="5">
    <source>
        <dbReference type="ARBA" id="ARBA00023136"/>
    </source>
</evidence>
<keyword evidence="3 9" id="KW-0812">Transmembrane</keyword>
<keyword evidence="8" id="KW-0175">Coiled coil</keyword>
<keyword evidence="4 9" id="KW-1133">Transmembrane helix</keyword>
<evidence type="ECO:0000256" key="8">
    <source>
        <dbReference type="SAM" id="Coils"/>
    </source>
</evidence>
<evidence type="ECO:0000256" key="6">
    <source>
        <dbReference type="ARBA" id="ARBA00023224"/>
    </source>
</evidence>
<dbReference type="Gene3D" id="1.10.287.950">
    <property type="entry name" value="Methyl-accepting chemotaxis protein"/>
    <property type="match status" value="1"/>
</dbReference>
<dbReference type="Gene3D" id="6.10.340.10">
    <property type="match status" value="1"/>
</dbReference>
<keyword evidence="5 9" id="KW-0472">Membrane</keyword>
<dbReference type="PANTHER" id="PTHR32089:SF112">
    <property type="entry name" value="LYSOZYME-LIKE PROTEIN-RELATED"/>
    <property type="match status" value="1"/>
</dbReference>
<dbReference type="Pfam" id="PF17200">
    <property type="entry name" value="sCache_2"/>
    <property type="match status" value="1"/>
</dbReference>
<organism evidence="11 12">
    <name type="scientific">Tepidibacter hydrothermalis</name>
    <dbReference type="NCBI Taxonomy" id="3036126"/>
    <lineage>
        <taxon>Bacteria</taxon>
        <taxon>Bacillati</taxon>
        <taxon>Bacillota</taxon>
        <taxon>Clostridia</taxon>
        <taxon>Peptostreptococcales</taxon>
        <taxon>Peptostreptococcaceae</taxon>
        <taxon>Tepidibacter</taxon>
    </lineage>
</organism>
<evidence type="ECO:0000256" key="9">
    <source>
        <dbReference type="SAM" id="Phobius"/>
    </source>
</evidence>
<keyword evidence="12" id="KW-1185">Reference proteome</keyword>
<dbReference type="Proteomes" id="UP001222800">
    <property type="component" value="Chromosome"/>
</dbReference>
<evidence type="ECO:0000313" key="11">
    <source>
        <dbReference type="EMBL" id="WFD08899.1"/>
    </source>
</evidence>
<dbReference type="RefSeq" id="WP_277730816.1">
    <property type="nucleotide sequence ID" value="NZ_CP120733.1"/>
</dbReference>
<evidence type="ECO:0000256" key="1">
    <source>
        <dbReference type="ARBA" id="ARBA00004651"/>
    </source>
</evidence>
<feature type="domain" description="Methyl-accepting transducer" evidence="10">
    <location>
        <begin position="305"/>
        <end position="555"/>
    </location>
</feature>
<evidence type="ECO:0000256" key="3">
    <source>
        <dbReference type="ARBA" id="ARBA00022692"/>
    </source>
</evidence>
<dbReference type="InterPro" id="IPR004089">
    <property type="entry name" value="MCPsignal_dom"/>
</dbReference>
<dbReference type="PROSITE" id="PS50111">
    <property type="entry name" value="CHEMOTAXIS_TRANSDUC_2"/>
    <property type="match status" value="1"/>
</dbReference>
<feature type="coiled-coil region" evidence="8">
    <location>
        <begin position="502"/>
        <end position="529"/>
    </location>
</feature>
<keyword evidence="2" id="KW-1003">Cell membrane</keyword>
<name>A0ABY8EBD4_9FIRM</name>
<feature type="transmembrane region" description="Helical" evidence="9">
    <location>
        <begin position="207"/>
        <end position="229"/>
    </location>
</feature>
<dbReference type="PANTHER" id="PTHR32089">
    <property type="entry name" value="METHYL-ACCEPTING CHEMOTAXIS PROTEIN MCPB"/>
    <property type="match status" value="1"/>
</dbReference>
<dbReference type="InterPro" id="IPR033480">
    <property type="entry name" value="sCache_2"/>
</dbReference>
<accession>A0ABY8EBD4</accession>
<evidence type="ECO:0000256" key="2">
    <source>
        <dbReference type="ARBA" id="ARBA00022475"/>
    </source>
</evidence>
<evidence type="ECO:0000259" key="10">
    <source>
        <dbReference type="PROSITE" id="PS50111"/>
    </source>
</evidence>
<gene>
    <name evidence="11" type="ORF">P4S50_10905</name>
</gene>
<sequence>MKKISDKIILLTIFISILTTLFIGGSNIYSMKKTNNNMMKLIEISAREDYDAMIKEQVDSVISMLDSIYSKYERGEITLEEAKKQGADIVRDVRYGEEGYFWIDTYDGENIVLLGKDVEGTNRMNLQDSTGKYIVQEIIDNGLKEGGGYTDYFFPKKGEEKSSPKRAYSRGFKPFEWVIGTGNYTDDIDEFILQKNNLLEKQVEKSIQVTIVLSVVVLLICIILSLYFAKKIANPILVITDLVNKTANLDLAYDKNFEKILEYKDETGIISKAVANLRKELRLIVGMLKENSSEVLDRSYGISTSTNEIVGGIESVNMSMEELASGSRDQAEEAQMSVTNLQKLAKEINDSVSISEKVKEDTDKSKKANVEGIKNMKVLVEKFKETTKANEEVAQNVDILADKSNSIGQIVSAIEDIAEQTNLLALNAAIESARAGEAGRGFAVVADQIRKLAEQTGLSTKKISDMIEEIQSQVGEVKTNIGKGQDINKEAIVSMQESERSFKSIDETIENMAKNIENLAENINLVNKDKDEVVASIEGISAITEQSSASTEMVLCSMEEQSSIIQDISSSANDLKNVANTLDEVVKKFNL</sequence>
<evidence type="ECO:0000313" key="12">
    <source>
        <dbReference type="Proteomes" id="UP001222800"/>
    </source>
</evidence>
<comment type="subcellular location">
    <subcellularLocation>
        <location evidence="1">Cell membrane</location>
        <topology evidence="1">Multi-pass membrane protein</topology>
    </subcellularLocation>
</comment>
<dbReference type="EMBL" id="CP120733">
    <property type="protein sequence ID" value="WFD08899.1"/>
    <property type="molecule type" value="Genomic_DNA"/>
</dbReference>
<dbReference type="SMART" id="SM00283">
    <property type="entry name" value="MA"/>
    <property type="match status" value="1"/>
</dbReference>
<proteinExistence type="predicted"/>
<dbReference type="SUPFAM" id="SSF58104">
    <property type="entry name" value="Methyl-accepting chemotaxis protein (MCP) signaling domain"/>
    <property type="match status" value="1"/>
</dbReference>
<protein>
    <submittedName>
        <fullName evidence="11">Methyl-accepting chemotaxis protein</fullName>
    </submittedName>
</protein>
<evidence type="ECO:0000256" key="4">
    <source>
        <dbReference type="ARBA" id="ARBA00022989"/>
    </source>
</evidence>
<dbReference type="Gene3D" id="3.30.450.20">
    <property type="entry name" value="PAS domain"/>
    <property type="match status" value="1"/>
</dbReference>
<dbReference type="SMART" id="SM01049">
    <property type="entry name" value="Cache_2"/>
    <property type="match status" value="1"/>
</dbReference>
<dbReference type="Pfam" id="PF00015">
    <property type="entry name" value="MCPsignal"/>
    <property type="match status" value="1"/>
</dbReference>
<keyword evidence="6 7" id="KW-0807">Transducer</keyword>
<reference evidence="11 12" key="1">
    <citation type="submission" date="2023-03" db="EMBL/GenBank/DDBJ databases">
        <title>Complete genome sequence of Tepidibacter sp. SWIR-1, isolated from a deep-sea hydrothermal vent.</title>
        <authorList>
            <person name="Li X."/>
        </authorList>
    </citation>
    <scope>NUCLEOTIDE SEQUENCE [LARGE SCALE GENOMIC DNA]</scope>
    <source>
        <strain evidence="11 12">SWIR-1</strain>
    </source>
</reference>
<evidence type="ECO:0000256" key="7">
    <source>
        <dbReference type="PROSITE-ProRule" id="PRU00284"/>
    </source>
</evidence>